<keyword evidence="1" id="KW-1133">Transmembrane helix</keyword>
<keyword evidence="1" id="KW-0812">Transmembrane</keyword>
<accession>A0A1Y1IGU6</accession>
<sequence>MRFSTCTVRAGPTEGLDLIEAAQADSEAEAVNALKEAAGILAGLDADFLKNLPQDLKADAKFSGFQLANGPLDREVGDSAAAVLGGLGRAFESLDAKAAAAAARGLADAAAGLPPKSSERARFGRRLAAFAGPLRSGDCEELKQVARALSAAGKSIAEGAEEKPVTPPSPESKVLKFGNLQVELTRQKAFGGVVVAFVFGFLCARLTAGLQSIEPDSMQYANDSASALAQSLRVTLLAAGWSCTAMSAFSAVGLLALGLQMKGKGEDSS</sequence>
<protein>
    <submittedName>
        <fullName evidence="2">Uncharacterized protein</fullName>
    </submittedName>
</protein>
<proteinExistence type="predicted"/>
<keyword evidence="3" id="KW-1185">Reference proteome</keyword>
<feature type="transmembrane region" description="Helical" evidence="1">
    <location>
        <begin position="238"/>
        <end position="259"/>
    </location>
</feature>
<evidence type="ECO:0000313" key="2">
    <source>
        <dbReference type="EMBL" id="GAQ88281.1"/>
    </source>
</evidence>
<dbReference type="PANTHER" id="PTHR36802:SF1">
    <property type="entry name" value="OS02G0815400 PROTEIN"/>
    <property type="match status" value="1"/>
</dbReference>
<gene>
    <name evidence="2" type="ORF">KFL_004150050</name>
</gene>
<feature type="transmembrane region" description="Helical" evidence="1">
    <location>
        <begin position="189"/>
        <end position="208"/>
    </location>
</feature>
<dbReference type="PANTHER" id="PTHR36802">
    <property type="entry name" value="OS02G0815400 PROTEIN"/>
    <property type="match status" value="1"/>
</dbReference>
<name>A0A1Y1IGU6_KLENI</name>
<dbReference type="OMA" id="KCPLHIS"/>
<dbReference type="OrthoDB" id="1923116at2759"/>
<dbReference type="EMBL" id="DF237364">
    <property type="protein sequence ID" value="GAQ88281.1"/>
    <property type="molecule type" value="Genomic_DNA"/>
</dbReference>
<dbReference type="AlphaFoldDB" id="A0A1Y1IGU6"/>
<dbReference type="Proteomes" id="UP000054558">
    <property type="component" value="Unassembled WGS sequence"/>
</dbReference>
<evidence type="ECO:0000256" key="1">
    <source>
        <dbReference type="SAM" id="Phobius"/>
    </source>
</evidence>
<organism evidence="2 3">
    <name type="scientific">Klebsormidium nitens</name>
    <name type="common">Green alga</name>
    <name type="synonym">Ulothrix nitens</name>
    <dbReference type="NCBI Taxonomy" id="105231"/>
    <lineage>
        <taxon>Eukaryota</taxon>
        <taxon>Viridiplantae</taxon>
        <taxon>Streptophyta</taxon>
        <taxon>Klebsormidiophyceae</taxon>
        <taxon>Klebsormidiales</taxon>
        <taxon>Klebsormidiaceae</taxon>
        <taxon>Klebsormidium</taxon>
    </lineage>
</organism>
<keyword evidence="1" id="KW-0472">Membrane</keyword>
<evidence type="ECO:0000313" key="3">
    <source>
        <dbReference type="Proteomes" id="UP000054558"/>
    </source>
</evidence>
<reference evidence="2 3" key="1">
    <citation type="journal article" date="2014" name="Nat. Commun.">
        <title>Klebsormidium flaccidum genome reveals primary factors for plant terrestrial adaptation.</title>
        <authorList>
            <person name="Hori K."/>
            <person name="Maruyama F."/>
            <person name="Fujisawa T."/>
            <person name="Togashi T."/>
            <person name="Yamamoto N."/>
            <person name="Seo M."/>
            <person name="Sato S."/>
            <person name="Yamada T."/>
            <person name="Mori H."/>
            <person name="Tajima N."/>
            <person name="Moriyama T."/>
            <person name="Ikeuchi M."/>
            <person name="Watanabe M."/>
            <person name="Wada H."/>
            <person name="Kobayashi K."/>
            <person name="Saito M."/>
            <person name="Masuda T."/>
            <person name="Sasaki-Sekimoto Y."/>
            <person name="Mashiguchi K."/>
            <person name="Awai K."/>
            <person name="Shimojima M."/>
            <person name="Masuda S."/>
            <person name="Iwai M."/>
            <person name="Nobusawa T."/>
            <person name="Narise T."/>
            <person name="Kondo S."/>
            <person name="Saito H."/>
            <person name="Sato R."/>
            <person name="Murakawa M."/>
            <person name="Ihara Y."/>
            <person name="Oshima-Yamada Y."/>
            <person name="Ohtaka K."/>
            <person name="Satoh M."/>
            <person name="Sonobe K."/>
            <person name="Ishii M."/>
            <person name="Ohtani R."/>
            <person name="Kanamori-Sato M."/>
            <person name="Honoki R."/>
            <person name="Miyazaki D."/>
            <person name="Mochizuki H."/>
            <person name="Umetsu J."/>
            <person name="Higashi K."/>
            <person name="Shibata D."/>
            <person name="Kamiya Y."/>
            <person name="Sato N."/>
            <person name="Nakamura Y."/>
            <person name="Tabata S."/>
            <person name="Ida S."/>
            <person name="Kurokawa K."/>
            <person name="Ohta H."/>
        </authorList>
    </citation>
    <scope>NUCLEOTIDE SEQUENCE [LARGE SCALE GENOMIC DNA]</scope>
    <source>
        <strain evidence="2 3">NIES-2285</strain>
    </source>
</reference>